<protein>
    <recommendedName>
        <fullName evidence="2">Pole-localizer protein TmaR</fullName>
    </recommendedName>
</protein>
<evidence type="ECO:0000256" key="1">
    <source>
        <dbReference type="ARBA" id="ARBA00022490"/>
    </source>
</evidence>
<evidence type="ECO:0000256" key="3">
    <source>
        <dbReference type="SAM" id="MobiDB-lite"/>
    </source>
</evidence>
<reference evidence="4 5" key="1">
    <citation type="submission" date="2014-05" db="EMBL/GenBank/DDBJ databases">
        <title>Methylome analysis of the phasevarions of Haemophilus influenzae.</title>
        <authorList>
            <person name="Atack J.M."/>
            <person name="Fox K.L."/>
            <person name="Power P.M."/>
            <person name="Clark T."/>
            <person name="Jurcisek J."/>
            <person name="Korlach J."/>
            <person name="Bakaletz L.O."/>
            <person name="Jennings M.P."/>
        </authorList>
    </citation>
    <scope>NUCLEOTIDE SEQUENCE [LARGE SCALE GENOMIC DNA]</scope>
    <source>
        <strain evidence="4 5">1209</strain>
    </source>
</reference>
<dbReference type="InterPro" id="IPR007458">
    <property type="entry name" value="DUF496"/>
</dbReference>
<dbReference type="Pfam" id="PF04363">
    <property type="entry name" value="DUF496"/>
    <property type="match status" value="1"/>
</dbReference>
<dbReference type="NCBIfam" id="NF003844">
    <property type="entry name" value="PRK05423.1"/>
    <property type="match status" value="1"/>
</dbReference>
<comment type="similarity">
    <text evidence="2">Belongs to the pole-localizer TmaR family.</text>
</comment>
<proteinExistence type="inferred from homology"/>
<dbReference type="GO" id="GO:0032880">
    <property type="term" value="P:regulation of protein localization"/>
    <property type="evidence" value="ECO:0007669"/>
    <property type="project" value="UniProtKB-UniRule"/>
</dbReference>
<name>A0A158SW42_HAEIF</name>
<comment type="caution">
    <text evidence="4">The sequence shown here is derived from an EMBL/GenBank/DDBJ whole genome shotgun (WGS) entry which is preliminary data.</text>
</comment>
<gene>
    <name evidence="2" type="primary">tmaR</name>
    <name evidence="4" type="ORF">NTHI1209_00689</name>
</gene>
<dbReference type="PANTHER" id="PTHR39591">
    <property type="entry name" value="UPF0265 PROTEIN YEEX"/>
    <property type="match status" value="1"/>
</dbReference>
<dbReference type="HAMAP" id="MF_00683">
    <property type="entry name" value="UPF0265"/>
    <property type="match status" value="1"/>
</dbReference>
<organism evidence="4 5">
    <name type="scientific">Haemophilus influenzae</name>
    <dbReference type="NCBI Taxonomy" id="727"/>
    <lineage>
        <taxon>Bacteria</taxon>
        <taxon>Pseudomonadati</taxon>
        <taxon>Pseudomonadota</taxon>
        <taxon>Gammaproteobacteria</taxon>
        <taxon>Pasteurellales</taxon>
        <taxon>Pasteurellaceae</taxon>
        <taxon>Haemophilus</taxon>
    </lineage>
</organism>
<dbReference type="EMBL" id="JMQP01000002">
    <property type="protein sequence ID" value="KIS35086.1"/>
    <property type="molecule type" value="Genomic_DNA"/>
</dbReference>
<keyword evidence="1 2" id="KW-0963">Cytoplasm</keyword>
<dbReference type="PANTHER" id="PTHR39591:SF1">
    <property type="entry name" value="UPF0265 PROTEIN YEEX"/>
    <property type="match status" value="1"/>
</dbReference>
<dbReference type="GO" id="GO:0005829">
    <property type="term" value="C:cytosol"/>
    <property type="evidence" value="ECO:0007669"/>
    <property type="project" value="TreeGrafter"/>
</dbReference>
<dbReference type="PIRSF" id="PIRSF028773">
    <property type="entry name" value="UCP028773"/>
    <property type="match status" value="1"/>
</dbReference>
<evidence type="ECO:0000256" key="2">
    <source>
        <dbReference type="HAMAP-Rule" id="MF_00683"/>
    </source>
</evidence>
<comment type="subcellular location">
    <subcellularLocation>
        <location evidence="2">Cytoplasm</location>
    </subcellularLocation>
</comment>
<evidence type="ECO:0000313" key="4">
    <source>
        <dbReference type="EMBL" id="KIS35086.1"/>
    </source>
</evidence>
<dbReference type="PATRIC" id="fig|727.582.peg.628"/>
<dbReference type="Proteomes" id="UP000050700">
    <property type="component" value="Unassembled WGS sequence"/>
</dbReference>
<accession>A0A158SW42</accession>
<evidence type="ECO:0000313" key="5">
    <source>
        <dbReference type="Proteomes" id="UP000050700"/>
    </source>
</evidence>
<comment type="function">
    <text evidence="2">Pole-localizer protein involved in the regulation of several cellular processes.</text>
</comment>
<sequence length="134" mass="16127">MIKKKLNYGTVILFILKGVVMEIVNKQSFQDVLEYVRMYRLKNRIKRDMEDNNRKIRDNQKRILLLDNLNQYIRDDMTIAEVRGIIESMRDDYESRVDDYTIRNAELSKQRREASTKMKEQKKAHAELLKNAEK</sequence>
<dbReference type="AlphaFoldDB" id="A0A158SW42"/>
<feature type="region of interest" description="Disordered" evidence="3">
    <location>
        <begin position="109"/>
        <end position="134"/>
    </location>
</feature>